<accession>A0ABR3VE76</accession>
<evidence type="ECO:0000313" key="7">
    <source>
        <dbReference type="Proteomes" id="UP001583172"/>
    </source>
</evidence>
<feature type="compositionally biased region" description="Low complexity" evidence="4">
    <location>
        <begin position="511"/>
        <end position="529"/>
    </location>
</feature>
<gene>
    <name evidence="6" type="ORF">VTJ49DRAFT_905</name>
</gene>
<dbReference type="SUPFAM" id="SSF52151">
    <property type="entry name" value="FabD/lysophospholipase-like"/>
    <property type="match status" value="1"/>
</dbReference>
<reference evidence="6 7" key="1">
    <citation type="journal article" date="2024" name="Commun. Biol.">
        <title>Comparative genomic analysis of thermophilic fungi reveals convergent evolutionary adaptations and gene losses.</title>
        <authorList>
            <person name="Steindorff A.S."/>
            <person name="Aguilar-Pontes M.V."/>
            <person name="Robinson A.J."/>
            <person name="Andreopoulos B."/>
            <person name="LaButti K."/>
            <person name="Kuo A."/>
            <person name="Mondo S."/>
            <person name="Riley R."/>
            <person name="Otillar R."/>
            <person name="Haridas S."/>
            <person name="Lipzen A."/>
            <person name="Grimwood J."/>
            <person name="Schmutz J."/>
            <person name="Clum A."/>
            <person name="Reid I.D."/>
            <person name="Moisan M.C."/>
            <person name="Butler G."/>
            <person name="Nguyen T.T.M."/>
            <person name="Dewar K."/>
            <person name="Conant G."/>
            <person name="Drula E."/>
            <person name="Henrissat B."/>
            <person name="Hansel C."/>
            <person name="Singer S."/>
            <person name="Hutchinson M.I."/>
            <person name="de Vries R.P."/>
            <person name="Natvig D.O."/>
            <person name="Powell A.J."/>
            <person name="Tsang A."/>
            <person name="Grigoriev I.V."/>
        </authorList>
    </citation>
    <scope>NUCLEOTIDE SEQUENCE [LARGE SCALE GENOMIC DNA]</scope>
    <source>
        <strain evidence="6 7">CBS 620.91</strain>
    </source>
</reference>
<protein>
    <recommendedName>
        <fullName evidence="5">PNPLA domain-containing protein</fullName>
    </recommendedName>
</protein>
<dbReference type="Pfam" id="PF01734">
    <property type="entry name" value="Patatin"/>
    <property type="match status" value="1"/>
</dbReference>
<evidence type="ECO:0000256" key="1">
    <source>
        <dbReference type="ARBA" id="ARBA00022801"/>
    </source>
</evidence>
<proteinExistence type="predicted"/>
<dbReference type="PANTHER" id="PTHR24185:SF1">
    <property type="entry name" value="CALCIUM-INDEPENDENT PHOSPHOLIPASE A2-GAMMA"/>
    <property type="match status" value="1"/>
</dbReference>
<keyword evidence="2" id="KW-0442">Lipid degradation</keyword>
<evidence type="ECO:0000259" key="5">
    <source>
        <dbReference type="Pfam" id="PF01734"/>
    </source>
</evidence>
<dbReference type="InterPro" id="IPR002641">
    <property type="entry name" value="PNPLA_dom"/>
</dbReference>
<feature type="region of interest" description="Disordered" evidence="4">
    <location>
        <begin position="507"/>
        <end position="529"/>
    </location>
</feature>
<feature type="region of interest" description="Disordered" evidence="4">
    <location>
        <begin position="34"/>
        <end position="60"/>
    </location>
</feature>
<keyword evidence="3" id="KW-0443">Lipid metabolism</keyword>
<dbReference type="Gene3D" id="3.40.1090.10">
    <property type="entry name" value="Cytosolic phospholipase A2 catalytic domain"/>
    <property type="match status" value="1"/>
</dbReference>
<dbReference type="PANTHER" id="PTHR24185">
    <property type="entry name" value="CALCIUM-INDEPENDENT PHOSPHOLIPASE A2-GAMMA"/>
    <property type="match status" value="1"/>
</dbReference>
<name>A0ABR3VE76_HUMIN</name>
<dbReference type="EMBL" id="JAZGSY010000130">
    <property type="protein sequence ID" value="KAL1840034.1"/>
    <property type="molecule type" value="Genomic_DNA"/>
</dbReference>
<evidence type="ECO:0000256" key="3">
    <source>
        <dbReference type="ARBA" id="ARBA00023098"/>
    </source>
</evidence>
<dbReference type="InterPro" id="IPR016035">
    <property type="entry name" value="Acyl_Trfase/lysoPLipase"/>
</dbReference>
<keyword evidence="7" id="KW-1185">Reference proteome</keyword>
<organism evidence="6 7">
    <name type="scientific">Humicola insolens</name>
    <name type="common">Soft-rot fungus</name>
    <dbReference type="NCBI Taxonomy" id="85995"/>
    <lineage>
        <taxon>Eukaryota</taxon>
        <taxon>Fungi</taxon>
        <taxon>Dikarya</taxon>
        <taxon>Ascomycota</taxon>
        <taxon>Pezizomycotina</taxon>
        <taxon>Sordariomycetes</taxon>
        <taxon>Sordariomycetidae</taxon>
        <taxon>Sordariales</taxon>
        <taxon>Chaetomiaceae</taxon>
        <taxon>Mycothermus</taxon>
    </lineage>
</organism>
<evidence type="ECO:0000256" key="4">
    <source>
        <dbReference type="SAM" id="MobiDB-lite"/>
    </source>
</evidence>
<keyword evidence="1" id="KW-0378">Hydrolase</keyword>
<sequence>MTDVTDLPGEPHHIPGLVLVSRLSRPKRVRIPARVSIVPPSPSDDSVATDSDRAPTPPGLRVPNTTWKRLVLTLDGGGIRGYSSLIILRALMHEIARLERATDTPALSSAHTDRIPRDRIPDHVFREGEHLPCHYFDYVAGTSLGGLVAIMLGMFGMNVDHVIAEFRRQNKSILLPLAAADDSSIASVIDLPLVYRSRRNTWPTKRTRAFFDAFARFAATATAVRSPTNSSMSSASSESSSSAAIIRTAPAQSSAAVSSVSTISSEFRKDLFQCQTLAWCTEVEAAGRSWGLLKRKKRQLHPYAFCSFNEYENDNSPPIVTPEVAKAITAPSRFSFKPFKLGSGHYVDGSRLIRDPTLEVIKELTWLLEEPDQSPPIDLLLSLGTDEQPSCIYEKLRSFFPLDSATDKDEQAAAIREAQDRAYNHYHRFEVPAIKLGWRRKPYIDEIERTTEAWLAEPEHKELITRYASMLVERRRARAATDRWESFALGVRYVCFHEGCPLAPRTAASADGQLGQDQQQPKQQQQEQEPYTMFKSRGDFFDHLDRRHALLKMAARKMVDLEAELDKGRRFGCT</sequence>
<evidence type="ECO:0000313" key="6">
    <source>
        <dbReference type="EMBL" id="KAL1840034.1"/>
    </source>
</evidence>
<feature type="domain" description="PNPLA" evidence="5">
    <location>
        <begin position="72"/>
        <end position="350"/>
    </location>
</feature>
<comment type="caution">
    <text evidence="6">The sequence shown here is derived from an EMBL/GenBank/DDBJ whole genome shotgun (WGS) entry which is preliminary data.</text>
</comment>
<evidence type="ECO:0000256" key="2">
    <source>
        <dbReference type="ARBA" id="ARBA00022963"/>
    </source>
</evidence>
<feature type="compositionally biased region" description="Low complexity" evidence="4">
    <location>
        <begin position="35"/>
        <end position="49"/>
    </location>
</feature>
<dbReference type="Proteomes" id="UP001583172">
    <property type="component" value="Unassembled WGS sequence"/>
</dbReference>